<organism evidence="2 3">
    <name type="scientific">Tuber magnatum</name>
    <name type="common">white Piedmont truffle</name>
    <dbReference type="NCBI Taxonomy" id="42249"/>
    <lineage>
        <taxon>Eukaryota</taxon>
        <taxon>Fungi</taxon>
        <taxon>Dikarya</taxon>
        <taxon>Ascomycota</taxon>
        <taxon>Pezizomycotina</taxon>
        <taxon>Pezizomycetes</taxon>
        <taxon>Pezizales</taxon>
        <taxon>Tuberaceae</taxon>
        <taxon>Tuber</taxon>
    </lineage>
</organism>
<evidence type="ECO:0000313" key="2">
    <source>
        <dbReference type="EMBL" id="PWW76910.1"/>
    </source>
</evidence>
<feature type="compositionally biased region" description="Basic and acidic residues" evidence="1">
    <location>
        <begin position="173"/>
        <end position="183"/>
    </location>
</feature>
<protein>
    <submittedName>
        <fullName evidence="2">Uncharacterized protein</fullName>
    </submittedName>
</protein>
<name>A0A317ST30_9PEZI</name>
<feature type="region of interest" description="Disordered" evidence="1">
    <location>
        <begin position="150"/>
        <end position="183"/>
    </location>
</feature>
<feature type="compositionally biased region" description="Basic and acidic residues" evidence="1">
    <location>
        <begin position="150"/>
        <end position="164"/>
    </location>
</feature>
<keyword evidence="3" id="KW-1185">Reference proteome</keyword>
<reference evidence="2 3" key="1">
    <citation type="submission" date="2018-03" db="EMBL/GenBank/DDBJ databases">
        <title>Genomes of Pezizomycetes fungi and the evolution of truffles.</title>
        <authorList>
            <person name="Murat C."/>
            <person name="Payen T."/>
            <person name="Noel B."/>
            <person name="Kuo A."/>
            <person name="Martin F.M."/>
        </authorList>
    </citation>
    <scope>NUCLEOTIDE SEQUENCE [LARGE SCALE GENOMIC DNA]</scope>
    <source>
        <strain evidence="2">091103-1</strain>
    </source>
</reference>
<dbReference type="AlphaFoldDB" id="A0A317ST30"/>
<comment type="caution">
    <text evidence="2">The sequence shown here is derived from an EMBL/GenBank/DDBJ whole genome shotgun (WGS) entry which is preliminary data.</text>
</comment>
<dbReference type="EMBL" id="PYWC01000029">
    <property type="protein sequence ID" value="PWW76910.1"/>
    <property type="molecule type" value="Genomic_DNA"/>
</dbReference>
<evidence type="ECO:0000256" key="1">
    <source>
        <dbReference type="SAM" id="MobiDB-lite"/>
    </source>
</evidence>
<proteinExistence type="predicted"/>
<dbReference type="Proteomes" id="UP000246991">
    <property type="component" value="Unassembled WGS sequence"/>
</dbReference>
<gene>
    <name evidence="2" type="ORF">C7212DRAFT_363496</name>
</gene>
<accession>A0A317ST30</accession>
<sequence length="183" mass="20573">MEIWKVCGQFKIYWRSETRNNSSVGRFGGDPRLTYRLTDGRSFAYSLPLPYQLPRTKVSFVAPRPHFARPGLIPIPIQGPDNWSLGCITSQYRTGIRVPQGIQKYYCLVPRGLSGRAQLGYHTPEKNKARYGRARCNACVIGAELGHRSSEVRTDSDHGRHEDLLVSYPSGGGHEHRDSGLSE</sequence>
<evidence type="ECO:0000313" key="3">
    <source>
        <dbReference type="Proteomes" id="UP000246991"/>
    </source>
</evidence>